<evidence type="ECO:0000313" key="8">
    <source>
        <dbReference type="EMBL" id="MCV9387111.1"/>
    </source>
</evidence>
<feature type="signal peptide" evidence="6">
    <location>
        <begin position="1"/>
        <end position="19"/>
    </location>
</feature>
<evidence type="ECO:0000256" key="6">
    <source>
        <dbReference type="SAM" id="SignalP"/>
    </source>
</evidence>
<accession>A0ABT3CTT0</accession>
<name>A0ABT3CTT0_9BACT</name>
<keyword evidence="3 6" id="KW-0732">Signal</keyword>
<dbReference type="PANTHER" id="PTHR19277">
    <property type="entry name" value="PENTRAXIN"/>
    <property type="match status" value="1"/>
</dbReference>
<sequence>MRKIYLNLFFLLLAFSVMGQVPTAGLVGEYRFSQGSYEDTAGDADLVATGTTLAPTDNRAGGANKALNLAGDYLQRSGFSHFDNTVSFWIKTTTNDTNKRVIIDQSERSSEAETSSQTGYYVYLQNGVVGVAGNFQWRKQVVNIVSGSVYEQTGFTGYLSTSATTNIADGNWHHVAVTIFTNGGERQNGTQIKATYKVYVDNVLEATQDQIYNAPDHSWSQVKRFTNAAYPVTIANSKDGNSTSNYREVIDDVRFYSSSLDATAVGNLFAETACVSSTGVNMLAQDITVTLNAEGAATITAEEVDNGSSDTCGDPVSLSLDISSFTCDNLGENTVTLTGEDAQGNLASTTAIVTIVPHIEAVDVTLALDETGNATLSIENVDTTPFSNCSSISYTFSQSDFTCTDIGTQSVTITANFGSGQTVDASVNLTIEDQAVPQIVVQNATVTLDASTNSANIVTADVSTSISDNCTTTPLITLSQSTFGCSELGENTVTITVTDDHGNVATADAVVTVLSPITDQALTASATDVCTDGSDSGITISTASSETGFNYFLRNSLDNSVIEGPIAGTGAALDFNVGALTESTTFNVFAEPNVTSDYALEFAKGNQQVVAGEDAAFNYDQGFTVEAWVNAPFNIANSNGMVSYGTASASDLEIYVQGTTGYLTIVFNRTTSPQTYFQYPKPPSNRWTHIAVSYDGGTSGVKVYYDGVEQSNVFTHNPGGSLIKNTGSTLNIGRVLAWGDGNDSFEGKMDEVRIWNDVRTASEISSQMNAALTGAETGLQTYYNFNEGSGTTLGDSKGTNDGALSNMDPATDWVEGALAQTACGYQMTDEITIGDQTAPTAVTQDITINLDQSGNGTITADQINSGSSDNCTSPENLVLSLDVSAFTRDNEGENVVVLTVTDDAGNSSTANATVTVIGKLNQTITFPSIETKNYGVSAFDLMAITDASGLSVSYAIVSGPATLSGSTLTVTGVGTIIVEASQSGDDTYNAATPVQVSFDVVPAELTVTANSQVHEYSGVVPSFTYSIAGFVNGETEENLNVLPSVTSNANAGVGSYVLSVSGASADNYTFVYVDGTLEITPAPLTATADDQVMIYGSAMPTLTITYTGFVNGEDESHLSNVPSVNVNTDGQVGVYDIVLSNGIALSRSLAVATQSNYQITMVNGQLTINPSELSVTADDQSMIYGEEVPVLTYSYAGFVNGDSEVDLITPPVVSTTATSDSDVGSYPITLSGAESNNYNITYTEANLTIGKATAIITFADLEQHATGEALMPTVTTDPSGLTLNITFNGDVTVPTEEGSYEVVATIDDVNYEGQATATFIILEAILSTIDKQNLVTVYPNPARDFIRVAGVEGGELMLFDLQGQMMKRSPLSSAGNSLNLTGLNPGLYLLQIVDENARLIAKRKIIVR</sequence>
<dbReference type="PANTHER" id="PTHR19277:SF125">
    <property type="entry name" value="B6"/>
    <property type="match status" value="1"/>
</dbReference>
<evidence type="ECO:0000256" key="5">
    <source>
        <dbReference type="ARBA" id="ARBA00023157"/>
    </source>
</evidence>
<keyword evidence="9" id="KW-1185">Reference proteome</keyword>
<dbReference type="EMBL" id="JAOYOD010000001">
    <property type="protein sequence ID" value="MCV9387111.1"/>
    <property type="molecule type" value="Genomic_DNA"/>
</dbReference>
<dbReference type="InterPro" id="IPR006558">
    <property type="entry name" value="LamG-like"/>
</dbReference>
<dbReference type="InterPro" id="IPR043772">
    <property type="entry name" value="MBG_3"/>
</dbReference>
<dbReference type="InterPro" id="IPR013320">
    <property type="entry name" value="ConA-like_dom_sf"/>
</dbReference>
<comment type="caution">
    <text evidence="8">The sequence shown here is derived from an EMBL/GenBank/DDBJ whole genome shotgun (WGS) entry which is preliminary data.</text>
</comment>
<evidence type="ECO:0000256" key="3">
    <source>
        <dbReference type="ARBA" id="ARBA00022729"/>
    </source>
</evidence>
<dbReference type="NCBIfam" id="TIGR04183">
    <property type="entry name" value="Por_Secre_tail"/>
    <property type="match status" value="1"/>
</dbReference>
<proteinExistence type="predicted"/>
<dbReference type="Gene3D" id="2.60.120.200">
    <property type="match status" value="2"/>
</dbReference>
<dbReference type="RefSeq" id="WP_264137938.1">
    <property type="nucleotide sequence ID" value="NZ_JAOYOD010000001.1"/>
</dbReference>
<comment type="cofactor">
    <cofactor evidence="1">
        <name>Ca(2+)</name>
        <dbReference type="ChEBI" id="CHEBI:29108"/>
    </cofactor>
</comment>
<dbReference type="Proteomes" id="UP001300692">
    <property type="component" value="Unassembled WGS sequence"/>
</dbReference>
<evidence type="ECO:0000313" key="9">
    <source>
        <dbReference type="Proteomes" id="UP001300692"/>
    </source>
</evidence>
<organism evidence="8 9">
    <name type="scientific">Reichenbachiella ulvae</name>
    <dbReference type="NCBI Taxonomy" id="2980104"/>
    <lineage>
        <taxon>Bacteria</taxon>
        <taxon>Pseudomonadati</taxon>
        <taxon>Bacteroidota</taxon>
        <taxon>Cytophagia</taxon>
        <taxon>Cytophagales</taxon>
        <taxon>Reichenbachiellaceae</taxon>
        <taxon>Reichenbachiella</taxon>
    </lineage>
</organism>
<evidence type="ECO:0000259" key="7">
    <source>
        <dbReference type="SMART" id="SM00560"/>
    </source>
</evidence>
<evidence type="ECO:0000256" key="2">
    <source>
        <dbReference type="ARBA" id="ARBA00022723"/>
    </source>
</evidence>
<dbReference type="Gene3D" id="3.30.160.710">
    <property type="match status" value="2"/>
</dbReference>
<dbReference type="Pfam" id="PF18676">
    <property type="entry name" value="MBG_2"/>
    <property type="match status" value="3"/>
</dbReference>
<gene>
    <name evidence="8" type="ORF">N7U62_10585</name>
</gene>
<dbReference type="InterPro" id="IPR051360">
    <property type="entry name" value="Neuronal_Pentraxin_Related"/>
</dbReference>
<evidence type="ECO:0000256" key="1">
    <source>
        <dbReference type="ARBA" id="ARBA00001913"/>
    </source>
</evidence>
<protein>
    <submittedName>
        <fullName evidence="8">MBG domain-containing protein</fullName>
    </submittedName>
</protein>
<dbReference type="SMART" id="SM00560">
    <property type="entry name" value="LamGL"/>
    <property type="match status" value="1"/>
</dbReference>
<dbReference type="InterPro" id="IPR041286">
    <property type="entry name" value="MBG_2"/>
</dbReference>
<dbReference type="Pfam" id="PF13385">
    <property type="entry name" value="Laminin_G_3"/>
    <property type="match status" value="2"/>
</dbReference>
<keyword evidence="4" id="KW-0106">Calcium</keyword>
<dbReference type="SUPFAM" id="SSF49899">
    <property type="entry name" value="Concanavalin A-like lectins/glucanases"/>
    <property type="match status" value="2"/>
</dbReference>
<evidence type="ECO:0000256" key="4">
    <source>
        <dbReference type="ARBA" id="ARBA00022837"/>
    </source>
</evidence>
<feature type="chain" id="PRO_5045996357" evidence="6">
    <location>
        <begin position="20"/>
        <end position="1408"/>
    </location>
</feature>
<dbReference type="Pfam" id="PF18887">
    <property type="entry name" value="MBG_3"/>
    <property type="match status" value="1"/>
</dbReference>
<keyword evidence="5" id="KW-1015">Disulfide bond</keyword>
<dbReference type="Pfam" id="PF18962">
    <property type="entry name" value="Por_Secre_tail"/>
    <property type="match status" value="1"/>
</dbReference>
<feature type="domain" description="LamG-like jellyroll fold" evidence="7">
    <location>
        <begin position="621"/>
        <end position="762"/>
    </location>
</feature>
<dbReference type="InterPro" id="IPR026444">
    <property type="entry name" value="Secre_tail"/>
</dbReference>
<reference evidence="8 9" key="1">
    <citation type="submission" date="2022-10" db="EMBL/GenBank/DDBJ databases">
        <title>Comparative genomics and taxonomic characterization of three novel marine species of genus Reichenbachiella exhibiting antioxidant and polysaccharide degradation activities.</title>
        <authorList>
            <person name="Muhammad N."/>
            <person name="Lee Y.-J."/>
            <person name="Ko J."/>
            <person name="Kim S.-G."/>
        </authorList>
    </citation>
    <scope>NUCLEOTIDE SEQUENCE [LARGE SCALE GENOMIC DNA]</scope>
    <source>
        <strain evidence="8 9">ABR2-5</strain>
    </source>
</reference>
<keyword evidence="2" id="KW-0479">Metal-binding</keyword>